<dbReference type="AlphaFoldDB" id="A0A564YSX8"/>
<dbReference type="InterPro" id="IPR036525">
    <property type="entry name" value="Tubulin/FtsZ_GTPase_sf"/>
</dbReference>
<dbReference type="FunFam" id="3.30.1330.20:FF:000001">
    <property type="entry name" value="Tubulin alpha chain"/>
    <property type="match status" value="1"/>
</dbReference>
<feature type="domain" description="Tubulin/FtsZ GTPase" evidence="12">
    <location>
        <begin position="49"/>
        <end position="246"/>
    </location>
</feature>
<dbReference type="Proteomes" id="UP000321570">
    <property type="component" value="Unassembled WGS sequence"/>
</dbReference>
<dbReference type="InterPro" id="IPR023123">
    <property type="entry name" value="Tubulin_C"/>
</dbReference>
<keyword evidence="8 11" id="KW-0342">GTP-binding</keyword>
<comment type="function">
    <text evidence="11">Tubulin is the major constituent of microtubules, a cylinder consisting of laterally associated linear protofilaments composed of alpha- and beta-tubulin heterodimers. Microtubules grow by the addition of GTP-tubulin dimers to the microtubule end, where a stabilizing cap forms. Below the cap, tubulin dimers are in GDP-bound state, owing to GTPase activity of alpha-tubulin.</text>
</comment>
<dbReference type="GO" id="GO:0005525">
    <property type="term" value="F:GTP binding"/>
    <property type="evidence" value="ECO:0007669"/>
    <property type="project" value="UniProtKB-UniRule"/>
</dbReference>
<dbReference type="SMART" id="SM00865">
    <property type="entry name" value="Tubulin_C"/>
    <property type="match status" value="1"/>
</dbReference>
<dbReference type="InterPro" id="IPR003008">
    <property type="entry name" value="Tubulin_FtsZ_GTPase"/>
</dbReference>
<dbReference type="GO" id="GO:0005200">
    <property type="term" value="F:structural constituent of cytoskeleton"/>
    <property type="evidence" value="ECO:0007669"/>
    <property type="project" value="InterPro"/>
</dbReference>
<comment type="cofactor">
    <cofactor evidence="1">
        <name>Mg(2+)</name>
        <dbReference type="ChEBI" id="CHEBI:18420"/>
    </cofactor>
</comment>
<dbReference type="Gene3D" id="3.30.1330.20">
    <property type="entry name" value="Tubulin/FtsZ, C-terminal domain"/>
    <property type="match status" value="1"/>
</dbReference>
<evidence type="ECO:0000256" key="2">
    <source>
        <dbReference type="ARBA" id="ARBA00004245"/>
    </source>
</evidence>
<dbReference type="FunFam" id="1.10.287.600:FF:000005">
    <property type="entry name" value="Tubulin alpha chain"/>
    <property type="match status" value="1"/>
</dbReference>
<dbReference type="SUPFAM" id="SSF55307">
    <property type="entry name" value="Tubulin C-terminal domain-like"/>
    <property type="match status" value="1"/>
</dbReference>
<evidence type="ECO:0000256" key="5">
    <source>
        <dbReference type="ARBA" id="ARBA00022701"/>
    </source>
</evidence>
<dbReference type="GO" id="GO:0005874">
    <property type="term" value="C:microtubule"/>
    <property type="evidence" value="ECO:0007669"/>
    <property type="project" value="UniProtKB-KW"/>
</dbReference>
<proteinExistence type="inferred from homology"/>
<dbReference type="FunFam" id="3.40.50.1440:FF:000002">
    <property type="entry name" value="Tubulin alpha chain"/>
    <property type="match status" value="1"/>
</dbReference>
<dbReference type="PRINTS" id="PR01161">
    <property type="entry name" value="TUBULIN"/>
</dbReference>
<comment type="subcellular location">
    <subcellularLocation>
        <location evidence="2">Cytoplasm</location>
        <location evidence="2">Cytoskeleton</location>
    </subcellularLocation>
</comment>
<name>A0A564YSX8_HYMDI</name>
<evidence type="ECO:0000256" key="8">
    <source>
        <dbReference type="ARBA" id="ARBA00023134"/>
    </source>
</evidence>
<dbReference type="SUPFAM" id="SSF52490">
    <property type="entry name" value="Tubulin nucleotide-binding domain-like"/>
    <property type="match status" value="1"/>
</dbReference>
<evidence type="ECO:0000256" key="10">
    <source>
        <dbReference type="ARBA" id="ARBA00049117"/>
    </source>
</evidence>
<evidence type="ECO:0000256" key="9">
    <source>
        <dbReference type="ARBA" id="ARBA00023212"/>
    </source>
</evidence>
<feature type="domain" description="Tubulin/FtsZ 2-layer sandwich" evidence="13">
    <location>
        <begin position="248"/>
        <end position="393"/>
    </location>
</feature>
<evidence type="ECO:0000256" key="4">
    <source>
        <dbReference type="ARBA" id="ARBA00022490"/>
    </source>
</evidence>
<evidence type="ECO:0000256" key="3">
    <source>
        <dbReference type="ARBA" id="ARBA00009636"/>
    </source>
</evidence>
<evidence type="ECO:0000256" key="7">
    <source>
        <dbReference type="ARBA" id="ARBA00022801"/>
    </source>
</evidence>
<dbReference type="InterPro" id="IPR037103">
    <property type="entry name" value="Tubulin/FtsZ-like_C"/>
</dbReference>
<sequence>MPEVISIHVGQAGVQMGNACWELFCLEHGIRADGQMLSETTTGICNDAFNTFFSETDSGKHVPRAVFVDLEPTVIDEVRTGTYRQLFHREQLISGKEDAANNYARGHYTIGKEMVDLVLERVRKLTDNCSGLQGFIVFHSFGGGTGSGFTSLLLEKLSADYGKKPKLDFSIYPAPHISTAIVEPYNSILSTHVTIEHTDVSFLVDNEAIYDICKRNLDIERPTYTNLNRLVNQVVSSLTASLRFDGALNVDITEFQTNLVPYPRIHFPTISYAPIISSEKAHHEQLTVTEITNACFEPANFMIKCDPRRGKYMACTLMYRGDVIPKDVNAAVATIKTRRTIQFVDWCPTGFKCGINSQPPTAVPGGDLAKVMRAVCNISNTTAIAEAWARLDHKFDLMYAKRAFVHWYVGEGMEEGEFAEAREDIAVLEKDYEEVGQDTADAEDSESEEI</sequence>
<keyword evidence="9" id="KW-0206">Cytoskeleton</keyword>
<dbReference type="PROSITE" id="PS00227">
    <property type="entry name" value="TUBULIN"/>
    <property type="match status" value="1"/>
</dbReference>
<dbReference type="Gene3D" id="3.40.50.1440">
    <property type="entry name" value="Tubulin/FtsZ, GTPase domain"/>
    <property type="match status" value="1"/>
</dbReference>
<dbReference type="InterPro" id="IPR000217">
    <property type="entry name" value="Tubulin"/>
</dbReference>
<keyword evidence="7" id="KW-0378">Hydrolase</keyword>
<keyword evidence="15" id="KW-1185">Reference proteome</keyword>
<evidence type="ECO:0000256" key="6">
    <source>
        <dbReference type="ARBA" id="ARBA00022741"/>
    </source>
</evidence>
<reference evidence="14 15" key="1">
    <citation type="submission" date="2019-07" db="EMBL/GenBank/DDBJ databases">
        <authorList>
            <person name="Jastrzebski P J."/>
            <person name="Paukszto L."/>
            <person name="Jastrzebski P J."/>
        </authorList>
    </citation>
    <scope>NUCLEOTIDE SEQUENCE [LARGE SCALE GENOMIC DNA]</scope>
    <source>
        <strain evidence="14 15">WMS-il1</strain>
    </source>
</reference>
<dbReference type="InterPro" id="IPR018316">
    <property type="entry name" value="Tubulin/FtsZ_2-layer-sand-dom"/>
</dbReference>
<dbReference type="PRINTS" id="PR01162">
    <property type="entry name" value="ALPHATUBULIN"/>
</dbReference>
<evidence type="ECO:0000313" key="15">
    <source>
        <dbReference type="Proteomes" id="UP000321570"/>
    </source>
</evidence>
<dbReference type="InterPro" id="IPR002452">
    <property type="entry name" value="Alpha_tubulin"/>
</dbReference>
<dbReference type="Pfam" id="PF00091">
    <property type="entry name" value="Tubulin"/>
    <property type="match status" value="1"/>
</dbReference>
<protein>
    <recommendedName>
        <fullName evidence="11">Tubulin alpha chain</fullName>
    </recommendedName>
</protein>
<dbReference type="GO" id="GO:0016787">
    <property type="term" value="F:hydrolase activity"/>
    <property type="evidence" value="ECO:0007669"/>
    <property type="project" value="UniProtKB-KW"/>
</dbReference>
<dbReference type="SMART" id="SM00864">
    <property type="entry name" value="Tubulin"/>
    <property type="match status" value="1"/>
</dbReference>
<dbReference type="GO" id="GO:0007017">
    <property type="term" value="P:microtubule-based process"/>
    <property type="evidence" value="ECO:0007669"/>
    <property type="project" value="InterPro"/>
</dbReference>
<organism evidence="14 15">
    <name type="scientific">Hymenolepis diminuta</name>
    <name type="common">Rat tapeworm</name>
    <dbReference type="NCBI Taxonomy" id="6216"/>
    <lineage>
        <taxon>Eukaryota</taxon>
        <taxon>Metazoa</taxon>
        <taxon>Spiralia</taxon>
        <taxon>Lophotrochozoa</taxon>
        <taxon>Platyhelminthes</taxon>
        <taxon>Cestoda</taxon>
        <taxon>Eucestoda</taxon>
        <taxon>Cyclophyllidea</taxon>
        <taxon>Hymenolepididae</taxon>
        <taxon>Hymenolepis</taxon>
    </lineage>
</organism>
<dbReference type="PANTHER" id="PTHR11588">
    <property type="entry name" value="TUBULIN"/>
    <property type="match status" value="1"/>
</dbReference>
<comment type="catalytic activity">
    <reaction evidence="10">
        <text>GTP + H2O = GDP + phosphate + H(+)</text>
        <dbReference type="Rhea" id="RHEA:19669"/>
        <dbReference type="ChEBI" id="CHEBI:15377"/>
        <dbReference type="ChEBI" id="CHEBI:15378"/>
        <dbReference type="ChEBI" id="CHEBI:37565"/>
        <dbReference type="ChEBI" id="CHEBI:43474"/>
        <dbReference type="ChEBI" id="CHEBI:58189"/>
    </reaction>
    <physiologicalReaction direction="left-to-right" evidence="10">
        <dbReference type="Rhea" id="RHEA:19670"/>
    </physiologicalReaction>
</comment>
<evidence type="ECO:0000259" key="13">
    <source>
        <dbReference type="SMART" id="SM00865"/>
    </source>
</evidence>
<dbReference type="Gene3D" id="1.10.287.600">
    <property type="entry name" value="Helix hairpin bin"/>
    <property type="match status" value="1"/>
</dbReference>
<keyword evidence="5 11" id="KW-0493">Microtubule</keyword>
<dbReference type="InterPro" id="IPR017975">
    <property type="entry name" value="Tubulin_CS"/>
</dbReference>
<accession>A0A564YSX8</accession>
<dbReference type="Pfam" id="PF03953">
    <property type="entry name" value="Tubulin_C"/>
    <property type="match status" value="1"/>
</dbReference>
<evidence type="ECO:0000256" key="11">
    <source>
        <dbReference type="RuleBase" id="RU000352"/>
    </source>
</evidence>
<keyword evidence="6 11" id="KW-0547">Nucleotide-binding</keyword>
<dbReference type="CDD" id="cd02186">
    <property type="entry name" value="alpha_tubulin"/>
    <property type="match status" value="1"/>
</dbReference>
<evidence type="ECO:0000313" key="14">
    <source>
        <dbReference type="EMBL" id="VUZ49798.1"/>
    </source>
</evidence>
<keyword evidence="4" id="KW-0963">Cytoplasm</keyword>
<evidence type="ECO:0000259" key="12">
    <source>
        <dbReference type="SMART" id="SM00864"/>
    </source>
</evidence>
<gene>
    <name evidence="14" type="ORF">WMSIL1_LOCUS8946</name>
</gene>
<comment type="subunit">
    <text evidence="11">Dimer of alpha and beta chains. A typical microtubule is a hollow water-filled tube with an outer diameter of 25 nm and an inner diameter of 15 nM. Alpha-beta heterodimers associate head-to-tail to form protofilaments running lengthwise along the microtubule wall with the beta-tubulin subunit facing the microtubule plus end conferring a structural polarity. Microtubules usually have 13 protofilaments but different protofilament numbers can be found in some organisms and specialized cells.</text>
</comment>
<dbReference type="EMBL" id="CABIJS010000333">
    <property type="protein sequence ID" value="VUZ49798.1"/>
    <property type="molecule type" value="Genomic_DNA"/>
</dbReference>
<evidence type="ECO:0000256" key="1">
    <source>
        <dbReference type="ARBA" id="ARBA00001946"/>
    </source>
</evidence>
<comment type="similarity">
    <text evidence="3 11">Belongs to the tubulin family.</text>
</comment>
<dbReference type="InterPro" id="IPR008280">
    <property type="entry name" value="Tub_FtsZ_C"/>
</dbReference>